<dbReference type="CDD" id="cd05259">
    <property type="entry name" value="PCBER_SDR_a"/>
    <property type="match status" value="1"/>
</dbReference>
<reference evidence="4 5" key="1">
    <citation type="submission" date="2020-05" db="EMBL/GenBank/DDBJ databases">
        <title>Identification and distribution of gene clusters putatively required for synthesis of sphingolipid metabolism inhibitors in phylogenetically diverse species of the filamentous fungus Fusarium.</title>
        <authorList>
            <person name="Kim H.-S."/>
            <person name="Busman M."/>
            <person name="Brown D.W."/>
            <person name="Divon H."/>
            <person name="Uhlig S."/>
            <person name="Proctor R.H."/>
        </authorList>
    </citation>
    <scope>NUCLEOTIDE SEQUENCE [LARGE SCALE GENOMIC DNA]</scope>
    <source>
        <strain evidence="4 5">NRRL 20693</strain>
    </source>
</reference>
<dbReference type="GO" id="GO:0016491">
    <property type="term" value="F:oxidoreductase activity"/>
    <property type="evidence" value="ECO:0007669"/>
    <property type="project" value="UniProtKB-KW"/>
</dbReference>
<organism evidence="4 5">
    <name type="scientific">Fusarium heterosporum</name>
    <dbReference type="NCBI Taxonomy" id="42747"/>
    <lineage>
        <taxon>Eukaryota</taxon>
        <taxon>Fungi</taxon>
        <taxon>Dikarya</taxon>
        <taxon>Ascomycota</taxon>
        <taxon>Pezizomycotina</taxon>
        <taxon>Sordariomycetes</taxon>
        <taxon>Hypocreomycetidae</taxon>
        <taxon>Hypocreales</taxon>
        <taxon>Nectriaceae</taxon>
        <taxon>Fusarium</taxon>
        <taxon>Fusarium heterosporum species complex</taxon>
    </lineage>
</organism>
<protein>
    <submittedName>
        <fullName evidence="4">Reductase</fullName>
    </submittedName>
</protein>
<dbReference type="InterPro" id="IPR045312">
    <property type="entry name" value="PCBER-like"/>
</dbReference>
<accession>A0A8H5WYF0</accession>
<keyword evidence="5" id="KW-1185">Reference proteome</keyword>
<keyword evidence="1" id="KW-0521">NADP</keyword>
<evidence type="ECO:0000313" key="4">
    <source>
        <dbReference type="EMBL" id="KAF5675620.1"/>
    </source>
</evidence>
<evidence type="ECO:0000256" key="1">
    <source>
        <dbReference type="ARBA" id="ARBA00022857"/>
    </source>
</evidence>
<dbReference type="InterPro" id="IPR051609">
    <property type="entry name" value="NmrA/Isoflavone_reductase-like"/>
</dbReference>
<dbReference type="OrthoDB" id="419598at2759"/>
<evidence type="ECO:0000313" key="5">
    <source>
        <dbReference type="Proteomes" id="UP000567885"/>
    </source>
</evidence>
<keyword evidence="2" id="KW-0560">Oxidoreductase</keyword>
<dbReference type="Pfam" id="PF05368">
    <property type="entry name" value="NmrA"/>
    <property type="match status" value="1"/>
</dbReference>
<dbReference type="EMBL" id="JAAGWQ010000038">
    <property type="protein sequence ID" value="KAF5675620.1"/>
    <property type="molecule type" value="Genomic_DNA"/>
</dbReference>
<dbReference type="PANTHER" id="PTHR47706">
    <property type="entry name" value="NMRA-LIKE FAMILY PROTEIN"/>
    <property type="match status" value="1"/>
</dbReference>
<dbReference type="Gene3D" id="3.90.25.10">
    <property type="entry name" value="UDP-galactose 4-epimerase, domain 1"/>
    <property type="match status" value="1"/>
</dbReference>
<sequence length="316" mass="35166">MADFKPKSILVFGATGTIGRYITNAIANAQPAFDKVAIFTSENTVSNKPDFIKELKSKNVKVITGDVNNEDDVKKAYQGVDTVISAVGRNVIEKQIDLFRLAAQSDSVKWFFPSEYGTDIEYGPQSANEKPHQLKLKVRKYVRENSNGLKYTFLVTGPYIDMFFTLSPDIPEAGGFDHVNKKAVLIDNGEGKIGFTTMPDVGKGVVAALRHPEASFNKALKIQSFVVTPHDILREFEKQTGGDPWIVSKYTLDELREAEKKGWAEGNPKAVSYTLRRIWSEGGTLYEKTDNESIGLKHEDLETLEDSVKRGLTTGY</sequence>
<name>A0A8H5WYF0_FUSHE</name>
<dbReference type="Proteomes" id="UP000567885">
    <property type="component" value="Unassembled WGS sequence"/>
</dbReference>
<evidence type="ECO:0000259" key="3">
    <source>
        <dbReference type="Pfam" id="PF05368"/>
    </source>
</evidence>
<dbReference type="PANTHER" id="PTHR47706:SF11">
    <property type="entry name" value="ISOFLAVONE REDUCTASE FAMILY PROTEIN (AFU_ORTHOLOGUE AFUA_1G12510)"/>
    <property type="match status" value="1"/>
</dbReference>
<dbReference type="AlphaFoldDB" id="A0A8H5WYF0"/>
<evidence type="ECO:0000256" key="2">
    <source>
        <dbReference type="ARBA" id="ARBA00023002"/>
    </source>
</evidence>
<dbReference type="Gene3D" id="3.40.50.720">
    <property type="entry name" value="NAD(P)-binding Rossmann-like Domain"/>
    <property type="match status" value="1"/>
</dbReference>
<feature type="domain" description="NmrA-like" evidence="3">
    <location>
        <begin position="7"/>
        <end position="241"/>
    </location>
</feature>
<comment type="caution">
    <text evidence="4">The sequence shown here is derived from an EMBL/GenBank/DDBJ whole genome shotgun (WGS) entry which is preliminary data.</text>
</comment>
<gene>
    <name evidence="4" type="ORF">FHETE_2470</name>
</gene>
<dbReference type="SUPFAM" id="SSF51735">
    <property type="entry name" value="NAD(P)-binding Rossmann-fold domains"/>
    <property type="match status" value="1"/>
</dbReference>
<dbReference type="InterPro" id="IPR008030">
    <property type="entry name" value="NmrA-like"/>
</dbReference>
<dbReference type="InterPro" id="IPR036291">
    <property type="entry name" value="NAD(P)-bd_dom_sf"/>
</dbReference>
<proteinExistence type="predicted"/>